<name>A0A1B7MT94_9AGAM</name>
<organism evidence="1 2">
    <name type="scientific">Rhizopogon vinicolor AM-OR11-026</name>
    <dbReference type="NCBI Taxonomy" id="1314800"/>
    <lineage>
        <taxon>Eukaryota</taxon>
        <taxon>Fungi</taxon>
        <taxon>Dikarya</taxon>
        <taxon>Basidiomycota</taxon>
        <taxon>Agaricomycotina</taxon>
        <taxon>Agaricomycetes</taxon>
        <taxon>Agaricomycetidae</taxon>
        <taxon>Boletales</taxon>
        <taxon>Suillineae</taxon>
        <taxon>Rhizopogonaceae</taxon>
        <taxon>Rhizopogon</taxon>
    </lineage>
</organism>
<sequence>MFHLTRKLRYARRSRKFLNAYQKGLTGKQAAWATKKYRGHRVLPDSILAELEEAEI</sequence>
<dbReference type="STRING" id="1314800.A0A1B7MT94"/>
<keyword evidence="2" id="KW-1185">Reference proteome</keyword>
<dbReference type="AlphaFoldDB" id="A0A1B7MT94"/>
<dbReference type="OrthoDB" id="2416294at2759"/>
<evidence type="ECO:0000313" key="1">
    <source>
        <dbReference type="EMBL" id="OAX35832.1"/>
    </source>
</evidence>
<dbReference type="Proteomes" id="UP000092154">
    <property type="component" value="Unassembled WGS sequence"/>
</dbReference>
<dbReference type="InParanoid" id="A0A1B7MT94"/>
<gene>
    <name evidence="1" type="ORF">K503DRAFT_827733</name>
</gene>
<protein>
    <submittedName>
        <fullName evidence="1">Uncharacterized protein</fullName>
    </submittedName>
</protein>
<dbReference type="EMBL" id="KV448463">
    <property type="protein sequence ID" value="OAX35832.1"/>
    <property type="molecule type" value="Genomic_DNA"/>
</dbReference>
<accession>A0A1B7MT94</accession>
<proteinExistence type="predicted"/>
<reference evidence="1 2" key="1">
    <citation type="submission" date="2016-06" db="EMBL/GenBank/DDBJ databases">
        <title>Comparative genomics of the ectomycorrhizal sister species Rhizopogon vinicolor and Rhizopogon vesiculosus (Basidiomycota: Boletales) reveals a divergence of the mating type B locus.</title>
        <authorList>
            <consortium name="DOE Joint Genome Institute"/>
            <person name="Mujic A.B."/>
            <person name="Kuo A."/>
            <person name="Tritt A."/>
            <person name="Lipzen A."/>
            <person name="Chen C."/>
            <person name="Johnson J."/>
            <person name="Sharma A."/>
            <person name="Barry K."/>
            <person name="Grigoriev I.V."/>
            <person name="Spatafora J.W."/>
        </authorList>
    </citation>
    <scope>NUCLEOTIDE SEQUENCE [LARGE SCALE GENOMIC DNA]</scope>
    <source>
        <strain evidence="1 2">AM-OR11-026</strain>
    </source>
</reference>
<evidence type="ECO:0000313" key="2">
    <source>
        <dbReference type="Proteomes" id="UP000092154"/>
    </source>
</evidence>